<organism evidence="2 3">
    <name type="scientific">Molorchus minor</name>
    <dbReference type="NCBI Taxonomy" id="1323400"/>
    <lineage>
        <taxon>Eukaryota</taxon>
        <taxon>Metazoa</taxon>
        <taxon>Ecdysozoa</taxon>
        <taxon>Arthropoda</taxon>
        <taxon>Hexapoda</taxon>
        <taxon>Insecta</taxon>
        <taxon>Pterygota</taxon>
        <taxon>Neoptera</taxon>
        <taxon>Endopterygota</taxon>
        <taxon>Coleoptera</taxon>
        <taxon>Polyphaga</taxon>
        <taxon>Cucujiformia</taxon>
        <taxon>Chrysomeloidea</taxon>
        <taxon>Cerambycidae</taxon>
        <taxon>Lamiinae</taxon>
        <taxon>Monochamini</taxon>
        <taxon>Molorchus</taxon>
    </lineage>
</organism>
<feature type="compositionally biased region" description="Basic and acidic residues" evidence="1">
    <location>
        <begin position="43"/>
        <end position="61"/>
    </location>
</feature>
<evidence type="ECO:0000313" key="2">
    <source>
        <dbReference type="EMBL" id="KAJ8968523.1"/>
    </source>
</evidence>
<proteinExistence type="predicted"/>
<name>A0ABQ9IXW8_9CUCU</name>
<feature type="compositionally biased region" description="Low complexity" evidence="1">
    <location>
        <begin position="21"/>
        <end position="32"/>
    </location>
</feature>
<evidence type="ECO:0000256" key="1">
    <source>
        <dbReference type="SAM" id="MobiDB-lite"/>
    </source>
</evidence>
<accession>A0ABQ9IXW8</accession>
<evidence type="ECO:0000313" key="3">
    <source>
        <dbReference type="Proteomes" id="UP001162164"/>
    </source>
</evidence>
<gene>
    <name evidence="2" type="ORF">NQ317_001717</name>
</gene>
<feature type="non-terminal residue" evidence="2">
    <location>
        <position position="139"/>
    </location>
</feature>
<comment type="caution">
    <text evidence="2">The sequence shown here is derived from an EMBL/GenBank/DDBJ whole genome shotgun (WGS) entry which is preliminary data.</text>
</comment>
<dbReference type="Proteomes" id="UP001162164">
    <property type="component" value="Unassembled WGS sequence"/>
</dbReference>
<protein>
    <submittedName>
        <fullName evidence="2">Uncharacterized protein</fullName>
    </submittedName>
</protein>
<feature type="region of interest" description="Disordered" evidence="1">
    <location>
        <begin position="1"/>
        <end position="89"/>
    </location>
</feature>
<keyword evidence="3" id="KW-1185">Reference proteome</keyword>
<feature type="compositionally biased region" description="Polar residues" evidence="1">
    <location>
        <begin position="1"/>
        <end position="13"/>
    </location>
</feature>
<sequence>MESKTTSSDNISTDIPLVRDASSPPSAASSQPPLTPRKTLQKTPEKNSKRRGTKLEDEVCIHPEGTPPSYDSICTKQPKSSDAKAFEPTAPPDLRQAAHIDGLGCSNMNQSVPPATTGRNDKGYWCDCDCDADSIICCL</sequence>
<reference evidence="2" key="1">
    <citation type="journal article" date="2023" name="Insect Mol. Biol.">
        <title>Genome sequencing provides insights into the evolution of gene families encoding plant cell wall-degrading enzymes in longhorned beetles.</title>
        <authorList>
            <person name="Shin N.R."/>
            <person name="Okamura Y."/>
            <person name="Kirsch R."/>
            <person name="Pauchet Y."/>
        </authorList>
    </citation>
    <scope>NUCLEOTIDE SEQUENCE</scope>
    <source>
        <strain evidence="2">MMC_N1</strain>
    </source>
</reference>
<dbReference type="EMBL" id="JAPWTJ010001971">
    <property type="protein sequence ID" value="KAJ8968523.1"/>
    <property type="molecule type" value="Genomic_DNA"/>
</dbReference>